<dbReference type="InterPro" id="IPR014710">
    <property type="entry name" value="RmlC-like_jellyroll"/>
</dbReference>
<dbReference type="SUPFAM" id="SSF51206">
    <property type="entry name" value="cAMP-binding domain-like"/>
    <property type="match status" value="1"/>
</dbReference>
<name>A0A1F5RG83_9BACT</name>
<keyword evidence="8 10" id="KW-0324">Glycolysis</keyword>
<evidence type="ECO:0000256" key="2">
    <source>
        <dbReference type="ARBA" id="ARBA00003138"/>
    </source>
</evidence>
<feature type="binding site" description="in other chain" evidence="10">
    <location>
        <begin position="425"/>
        <end position="428"/>
    </location>
    <ligand>
        <name>substrate</name>
        <note>ligand shared between dimeric partners</note>
    </ligand>
</feature>
<dbReference type="EC" id="2.7.1.90" evidence="10"/>
<reference evidence="12 13" key="1">
    <citation type="journal article" date="2016" name="Nat. Commun.">
        <title>Thousands of microbial genomes shed light on interconnected biogeochemical processes in an aquifer system.</title>
        <authorList>
            <person name="Anantharaman K."/>
            <person name="Brown C.T."/>
            <person name="Hug L.A."/>
            <person name="Sharon I."/>
            <person name="Castelle C.J."/>
            <person name="Probst A.J."/>
            <person name="Thomas B.C."/>
            <person name="Singh A."/>
            <person name="Wilkins M.J."/>
            <person name="Karaoz U."/>
            <person name="Brodie E.L."/>
            <person name="Williams K.H."/>
            <person name="Hubbard S.S."/>
            <person name="Banfield J.F."/>
        </authorList>
    </citation>
    <scope>NUCLEOTIDE SEQUENCE [LARGE SCALE GENOMIC DNA]</scope>
</reference>
<dbReference type="Gene3D" id="2.60.120.10">
    <property type="entry name" value="Jelly Rolls"/>
    <property type="match status" value="1"/>
</dbReference>
<feature type="binding site" description="in other chain" evidence="10">
    <location>
        <begin position="203"/>
        <end position="205"/>
    </location>
    <ligand>
        <name>substrate</name>
        <note>ligand shared between dimeric partners</note>
    </ligand>
</feature>
<dbReference type="PROSITE" id="PS00889">
    <property type="entry name" value="CNMP_BINDING_2"/>
    <property type="match status" value="1"/>
</dbReference>
<comment type="subcellular location">
    <subcellularLocation>
        <location evidence="10">Cytoplasm</location>
    </subcellularLocation>
</comment>
<comment type="activity regulation">
    <text evidence="10">Non-allosteric.</text>
</comment>
<dbReference type="CDD" id="cd00038">
    <property type="entry name" value="CAP_ED"/>
    <property type="match status" value="1"/>
</dbReference>
<evidence type="ECO:0000256" key="6">
    <source>
        <dbReference type="ARBA" id="ARBA00022777"/>
    </source>
</evidence>
<comment type="pathway">
    <text evidence="10">Carbohydrate degradation; glycolysis; D-glyceraldehyde 3-phosphate and glycerone phosphate from D-glucose: step 3/4.</text>
</comment>
<feature type="site" description="Important for catalytic activity; stabilizes the transition state when the phosphoryl donor is PPi" evidence="10">
    <location>
        <position position="202"/>
    </location>
</feature>
<evidence type="ECO:0000259" key="11">
    <source>
        <dbReference type="PROSITE" id="PS50042"/>
    </source>
</evidence>
<dbReference type="InterPro" id="IPR000595">
    <property type="entry name" value="cNMP-bd_dom"/>
</dbReference>
<dbReference type="SMART" id="SM00100">
    <property type="entry name" value="cNMP"/>
    <property type="match status" value="1"/>
</dbReference>
<dbReference type="PROSITE" id="PS00888">
    <property type="entry name" value="CNMP_BINDING_1"/>
    <property type="match status" value="1"/>
</dbReference>
<dbReference type="GO" id="GO:0003872">
    <property type="term" value="F:6-phosphofructokinase activity"/>
    <property type="evidence" value="ECO:0007669"/>
    <property type="project" value="UniProtKB-UniRule"/>
</dbReference>
<dbReference type="InterPro" id="IPR022953">
    <property type="entry name" value="ATP_PFK"/>
</dbReference>
<protein>
    <recommendedName>
        <fullName evidence="10">Pyrophosphate--fructose 6-phosphate 1-phosphotransferase</fullName>
        <ecNumber evidence="10">2.7.1.90</ecNumber>
    </recommendedName>
    <alternativeName>
        <fullName evidence="10">6-phosphofructokinase, pyrophosphate dependent</fullName>
    </alternativeName>
    <alternativeName>
        <fullName evidence="10">PPi-dependent phosphofructokinase</fullName>
        <shortName evidence="10">PPi-PFK</shortName>
    </alternativeName>
    <alternativeName>
        <fullName evidence="10">Pyrophosphate-dependent 6-phosphofructose-1-kinase</fullName>
    </alternativeName>
</protein>
<dbReference type="NCBIfam" id="TIGR02477">
    <property type="entry name" value="PFKA_PPi"/>
    <property type="match status" value="1"/>
</dbReference>
<dbReference type="InterPro" id="IPR018488">
    <property type="entry name" value="cNMP-bd_CS"/>
</dbReference>
<comment type="similarity">
    <text evidence="10">Belongs to the phosphofructokinase type A (PFKA) family. PPi-dependent PFK group II subfamily. Clade 'Long' sub-subfamily.</text>
</comment>
<evidence type="ECO:0000256" key="5">
    <source>
        <dbReference type="ARBA" id="ARBA00022723"/>
    </source>
</evidence>
<dbReference type="GO" id="GO:0009749">
    <property type="term" value="P:response to glucose"/>
    <property type="evidence" value="ECO:0007669"/>
    <property type="project" value="TreeGrafter"/>
</dbReference>
<keyword evidence="6 10" id="KW-0418">Kinase</keyword>
<evidence type="ECO:0000256" key="4">
    <source>
        <dbReference type="ARBA" id="ARBA00022679"/>
    </source>
</evidence>
<dbReference type="PANTHER" id="PTHR43650">
    <property type="entry name" value="PYROPHOSPHATE--FRUCTOSE 6-PHOSPHATE 1-PHOSPHOTRANSFERASE"/>
    <property type="match status" value="1"/>
</dbReference>
<evidence type="ECO:0000256" key="8">
    <source>
        <dbReference type="ARBA" id="ARBA00023152"/>
    </source>
</evidence>
<dbReference type="Pfam" id="PF00365">
    <property type="entry name" value="PFK"/>
    <property type="match status" value="1"/>
</dbReference>
<evidence type="ECO:0000313" key="13">
    <source>
        <dbReference type="Proteomes" id="UP000177230"/>
    </source>
</evidence>
<dbReference type="GO" id="GO:0046872">
    <property type="term" value="F:metal ion binding"/>
    <property type="evidence" value="ECO:0007669"/>
    <property type="project" value="UniProtKB-KW"/>
</dbReference>
<keyword evidence="3 10" id="KW-0963">Cytoplasm</keyword>
<evidence type="ECO:0000313" key="12">
    <source>
        <dbReference type="EMBL" id="OGF13507.1"/>
    </source>
</evidence>
<accession>A0A1F5RG83</accession>
<sequence>MKEISILQKHRSNYQPKLPPVFIQKETSVEVREGEQAEPQSDQKAVNERFPRTYGLPLLTFETTEKAELPAINVGVVLSGGQSPGGHNVIAGLFDAIKQFNHKSQLYGFLEGPSGLIDNKQLLLTEEIVDQYRNTGGFDIIGSGRTKLEKEAQFDQAAATCRSAGIGAIVIIGGDDSNTNAAMLAEYFLQKDIDIKVIGCPKTIDGDLKNKQVEISFGFDTATKVYCELLGNIQRDDQSAKKYWHFIRVMGRAASHIALECALQCHPNITIISEEVADQGRRLKEIVEYIAGVVRDRSLNGMDYGVVVIPEGLIEFIPEIKKLIAELNDLMAEHKDYFNGLTTPEDKHQFINKNLTAQSAQAFASIPQEIQWQLLEDRDPHGNVQVSRIETEKLLIDMVGDLLREWRAEGKFSGKFSPQNHFFGYEGRCSAPSNFDADYSYSLGYAAAALVACGKTGYMAQIANLAEPPGNWVAGGIPLTMIMNLERRQGRDVPVIRKALVNLNGGPFKEFARQRDGWAKGNDYIYPGPIQYFGPAEVCDRSTMTLALEQGEDILNILQGLDVLRDSDVFSELGPEAIIRLLSLVQRLYIKPGQMVIRRGELGQCFYIVMDGELEVMGKDDKTPVATLKKGDPFGEIALLTDVPRTANVVARTDGSVLFLDSYSFKDFLAEFGNLGDRLEKLGAERLKELEGKGN</sequence>
<feature type="site" description="Important for catalytic activity and substrate specificity; stabilizes the transition state when the phosphoryl donor is PPi; prevents ATP from binding by mimicking the alpha-phosphate group of ATP" evidence="10">
    <location>
        <position position="176"/>
    </location>
</feature>
<feature type="binding site" evidence="10">
    <location>
        <position position="81"/>
    </location>
    <ligand>
        <name>diphosphate</name>
        <dbReference type="ChEBI" id="CHEBI:33019"/>
    </ligand>
</feature>
<comment type="function">
    <text evidence="2 10">Catalyzes the phosphorylation of D-fructose 6-phosphate, the first committing step of glycolysis. Uses inorganic phosphate (PPi) as phosphoryl donor instead of ATP like common ATP-dependent phosphofructokinases (ATP-PFKs), which renders the reaction reversible, and can thus function both in glycolysis and gluconeogenesis. Consistently, PPi-PFK can replace the enzymes of both the forward (ATP-PFK) and reverse (fructose-bisphosphatase (FBPase)) reactions.</text>
</comment>
<dbReference type="Gene3D" id="3.40.50.450">
    <property type="match status" value="1"/>
</dbReference>
<comment type="caution">
    <text evidence="10">Lacks conserved residue(s) required for the propagation of feature annotation.</text>
</comment>
<dbReference type="Gene3D" id="3.40.50.460">
    <property type="entry name" value="Phosphofructokinase domain"/>
    <property type="match status" value="1"/>
</dbReference>
<dbReference type="Proteomes" id="UP000177230">
    <property type="component" value="Unassembled WGS sequence"/>
</dbReference>
<dbReference type="NCBIfam" id="NF005482">
    <property type="entry name" value="PRK07085.1"/>
    <property type="match status" value="1"/>
</dbReference>
<feature type="binding site" description="in other chain" evidence="10">
    <location>
        <begin position="250"/>
        <end position="252"/>
    </location>
    <ligand>
        <name>substrate</name>
        <note>ligand shared between dimeric partners</note>
    </ligand>
</feature>
<dbReference type="GO" id="GO:0005829">
    <property type="term" value="C:cytosol"/>
    <property type="evidence" value="ECO:0007669"/>
    <property type="project" value="TreeGrafter"/>
</dbReference>
<feature type="binding site" description="in other chain" evidence="10">
    <location>
        <position position="311"/>
    </location>
    <ligand>
        <name>substrate</name>
        <note>ligand shared between dimeric partners</note>
    </ligand>
</feature>
<dbReference type="PROSITE" id="PS50042">
    <property type="entry name" value="CNMP_BINDING_3"/>
    <property type="match status" value="1"/>
</dbReference>
<dbReference type="UniPathway" id="UPA00109">
    <property type="reaction ID" value="UER00182"/>
</dbReference>
<dbReference type="InterPro" id="IPR018490">
    <property type="entry name" value="cNMP-bd_dom_sf"/>
</dbReference>
<dbReference type="SUPFAM" id="SSF53784">
    <property type="entry name" value="Phosphofructokinase"/>
    <property type="match status" value="1"/>
</dbReference>
<gene>
    <name evidence="10" type="primary">pfp</name>
    <name evidence="12" type="ORF">A2024_11320</name>
</gene>
<keyword evidence="7 10" id="KW-0460">Magnesium</keyword>
<comment type="subunit">
    <text evidence="10">Homodimer.</text>
</comment>
<dbReference type="HAMAP" id="MF_01980">
    <property type="entry name" value="Phosphofructokinase_II_Long"/>
    <property type="match status" value="1"/>
</dbReference>
<evidence type="ECO:0000256" key="9">
    <source>
        <dbReference type="ARBA" id="ARBA00048072"/>
    </source>
</evidence>
<keyword evidence="5 10" id="KW-0479">Metal-binding</keyword>
<proteinExistence type="inferred from homology"/>
<dbReference type="InterPro" id="IPR000023">
    <property type="entry name" value="Phosphofructokinase_dom"/>
</dbReference>
<dbReference type="InterPro" id="IPR035966">
    <property type="entry name" value="PKF_sf"/>
</dbReference>
<feature type="domain" description="Cyclic nucleotide-binding" evidence="11">
    <location>
        <begin position="569"/>
        <end position="686"/>
    </location>
</feature>
<keyword evidence="4 10" id="KW-0808">Transferase</keyword>
<dbReference type="GO" id="GO:0005524">
    <property type="term" value="F:ATP binding"/>
    <property type="evidence" value="ECO:0007669"/>
    <property type="project" value="InterPro"/>
</dbReference>
<dbReference type="PRINTS" id="PR00476">
    <property type="entry name" value="PHFRCTKINASE"/>
</dbReference>
<comment type="catalytic activity">
    <reaction evidence="9 10">
        <text>beta-D-fructose 6-phosphate + diphosphate = beta-D-fructose 1,6-bisphosphate + phosphate + H(+)</text>
        <dbReference type="Rhea" id="RHEA:13613"/>
        <dbReference type="ChEBI" id="CHEBI:15378"/>
        <dbReference type="ChEBI" id="CHEBI:32966"/>
        <dbReference type="ChEBI" id="CHEBI:33019"/>
        <dbReference type="ChEBI" id="CHEBI:43474"/>
        <dbReference type="ChEBI" id="CHEBI:57634"/>
        <dbReference type="EC" id="2.7.1.90"/>
    </reaction>
</comment>
<dbReference type="InterPro" id="IPR011183">
    <property type="entry name" value="PfpB_PPi_PFK"/>
</dbReference>
<comment type="cofactor">
    <cofactor evidence="1 10">
        <name>Mg(2+)</name>
        <dbReference type="ChEBI" id="CHEBI:18420"/>
    </cofactor>
</comment>
<evidence type="ECO:0000256" key="1">
    <source>
        <dbReference type="ARBA" id="ARBA00001946"/>
    </source>
</evidence>
<dbReference type="GO" id="GO:0047334">
    <property type="term" value="F:diphosphate-fructose-6-phosphate 1-phosphotransferase activity"/>
    <property type="evidence" value="ECO:0007669"/>
    <property type="project" value="UniProtKB-EC"/>
</dbReference>
<comment type="caution">
    <text evidence="12">The sequence shown here is derived from an EMBL/GenBank/DDBJ whole genome shotgun (WGS) entry which is preliminary data.</text>
</comment>
<dbReference type="AlphaFoldDB" id="A0A1F5RG83"/>
<dbReference type="EMBL" id="MFFM01000016">
    <property type="protein sequence ID" value="OGF13507.1"/>
    <property type="molecule type" value="Genomic_DNA"/>
</dbReference>
<dbReference type="Pfam" id="PF00027">
    <property type="entry name" value="cNMP_binding"/>
    <property type="match status" value="1"/>
</dbReference>
<feature type="binding site" evidence="10">
    <location>
        <position position="175"/>
    </location>
    <ligand>
        <name>Mg(2+)</name>
        <dbReference type="ChEBI" id="CHEBI:18420"/>
        <note>catalytic</note>
    </ligand>
</feature>
<feature type="binding site" evidence="10">
    <location>
        <begin position="242"/>
        <end position="243"/>
    </location>
    <ligand>
        <name>substrate</name>
        <note>ligand shared between dimeric partners</note>
    </ligand>
</feature>
<feature type="active site" description="Proton acceptor" evidence="10">
    <location>
        <position position="205"/>
    </location>
</feature>
<dbReference type="Gene3D" id="1.10.10.480">
    <property type="entry name" value="Phosphofructokinase, domain 3"/>
    <property type="match status" value="1"/>
</dbReference>
<evidence type="ECO:0000256" key="3">
    <source>
        <dbReference type="ARBA" id="ARBA00022490"/>
    </source>
</evidence>
<dbReference type="PANTHER" id="PTHR43650:SF1">
    <property type="entry name" value="PYROPHOSPHATE--FRUCTOSE 6-PHOSPHATE 1-PHOSPHOTRANSFERASE SUBUNIT BETA 2"/>
    <property type="match status" value="1"/>
</dbReference>
<organism evidence="12 13">
    <name type="scientific">Candidatus Edwardsbacteria bacterium GWF2_54_11</name>
    <dbReference type="NCBI Taxonomy" id="1817851"/>
    <lineage>
        <taxon>Bacteria</taxon>
        <taxon>Candidatus Edwardsiibacteriota</taxon>
    </lineage>
</organism>
<evidence type="ECO:0000256" key="10">
    <source>
        <dbReference type="HAMAP-Rule" id="MF_01980"/>
    </source>
</evidence>
<dbReference type="GO" id="GO:0006002">
    <property type="term" value="P:fructose 6-phosphate metabolic process"/>
    <property type="evidence" value="ECO:0007669"/>
    <property type="project" value="InterPro"/>
</dbReference>
<evidence type="ECO:0000256" key="7">
    <source>
        <dbReference type="ARBA" id="ARBA00022842"/>
    </source>
</evidence>